<feature type="compositionally biased region" description="Polar residues" evidence="1">
    <location>
        <begin position="1"/>
        <end position="11"/>
    </location>
</feature>
<organism evidence="2 3">
    <name type="scientific">Steinernema glaseri</name>
    <dbReference type="NCBI Taxonomy" id="37863"/>
    <lineage>
        <taxon>Eukaryota</taxon>
        <taxon>Metazoa</taxon>
        <taxon>Ecdysozoa</taxon>
        <taxon>Nematoda</taxon>
        <taxon>Chromadorea</taxon>
        <taxon>Rhabditida</taxon>
        <taxon>Tylenchina</taxon>
        <taxon>Panagrolaimomorpha</taxon>
        <taxon>Strongyloidoidea</taxon>
        <taxon>Steinernematidae</taxon>
        <taxon>Steinernema</taxon>
    </lineage>
</organism>
<evidence type="ECO:0000313" key="3">
    <source>
        <dbReference type="WBParaSite" id="L893_g12584.t1"/>
    </source>
</evidence>
<protein>
    <submittedName>
        <fullName evidence="3">Uncharacterized protein</fullName>
    </submittedName>
</protein>
<feature type="region of interest" description="Disordered" evidence="1">
    <location>
        <begin position="1"/>
        <end position="51"/>
    </location>
</feature>
<reference evidence="3" key="1">
    <citation type="submission" date="2016-11" db="UniProtKB">
        <authorList>
            <consortium name="WormBaseParasite"/>
        </authorList>
    </citation>
    <scope>IDENTIFICATION</scope>
</reference>
<keyword evidence="2" id="KW-1185">Reference proteome</keyword>
<name>A0A1I7Y551_9BILA</name>
<dbReference type="Proteomes" id="UP000095287">
    <property type="component" value="Unplaced"/>
</dbReference>
<proteinExistence type="predicted"/>
<accession>A0A1I7Y551</accession>
<dbReference type="AlphaFoldDB" id="A0A1I7Y551"/>
<dbReference type="WBParaSite" id="L893_g12584.t1">
    <property type="protein sequence ID" value="L893_g12584.t1"/>
    <property type="gene ID" value="L893_g12584"/>
</dbReference>
<sequence length="173" mass="18975">MDAAHDTQSASVADPPDEADGERRIGAHPAVSFAPDRGAARGHSVGGAARRRRARIVVPAMTKGDGPAMAGKAYRSPGTMKLIYYTYMWKRRDRKLRWSQNENDGFGSRSGRRCFYHGLKGYVFKTVTFAILSPVKTTSLAVSQHENFNCAETTNPGLEVERRALRKSVSSAS</sequence>
<evidence type="ECO:0000256" key="1">
    <source>
        <dbReference type="SAM" id="MobiDB-lite"/>
    </source>
</evidence>
<evidence type="ECO:0000313" key="2">
    <source>
        <dbReference type="Proteomes" id="UP000095287"/>
    </source>
</evidence>